<accession>A0A427Y1G8</accession>
<proteinExistence type="predicted"/>
<evidence type="ECO:0008006" key="6">
    <source>
        <dbReference type="Google" id="ProtNLM"/>
    </source>
</evidence>
<feature type="compositionally biased region" description="Basic and acidic residues" evidence="1">
    <location>
        <begin position="175"/>
        <end position="185"/>
    </location>
</feature>
<feature type="compositionally biased region" description="Polar residues" evidence="1">
    <location>
        <begin position="218"/>
        <end position="243"/>
    </location>
</feature>
<keyword evidence="5" id="KW-1185">Reference proteome</keyword>
<feature type="chain" id="PRO_5019507704" description="Mid2 domain-containing protein" evidence="3">
    <location>
        <begin position="18"/>
        <end position="347"/>
    </location>
</feature>
<dbReference type="GeneID" id="39591116"/>
<evidence type="ECO:0000313" key="4">
    <source>
        <dbReference type="EMBL" id="RSH84996.1"/>
    </source>
</evidence>
<feature type="signal peptide" evidence="3">
    <location>
        <begin position="1"/>
        <end position="17"/>
    </location>
</feature>
<dbReference type="RefSeq" id="XP_028478444.1">
    <property type="nucleotide sequence ID" value="XM_028621992.1"/>
</dbReference>
<evidence type="ECO:0000256" key="2">
    <source>
        <dbReference type="SAM" id="Phobius"/>
    </source>
</evidence>
<reference evidence="4 5" key="1">
    <citation type="submission" date="2018-11" db="EMBL/GenBank/DDBJ databases">
        <title>Genome sequence of Apiotrichum porosum DSM 27194.</title>
        <authorList>
            <person name="Aliyu H."/>
            <person name="Gorte O."/>
            <person name="Ochsenreither K."/>
        </authorList>
    </citation>
    <scope>NUCLEOTIDE SEQUENCE [LARGE SCALE GENOMIC DNA]</scope>
    <source>
        <strain evidence="4 5">DSM 27194</strain>
    </source>
</reference>
<organism evidence="4 5">
    <name type="scientific">Apiotrichum porosum</name>
    <dbReference type="NCBI Taxonomy" id="105984"/>
    <lineage>
        <taxon>Eukaryota</taxon>
        <taxon>Fungi</taxon>
        <taxon>Dikarya</taxon>
        <taxon>Basidiomycota</taxon>
        <taxon>Agaricomycotina</taxon>
        <taxon>Tremellomycetes</taxon>
        <taxon>Trichosporonales</taxon>
        <taxon>Trichosporonaceae</taxon>
        <taxon>Apiotrichum</taxon>
    </lineage>
</organism>
<keyword evidence="2" id="KW-0812">Transmembrane</keyword>
<sequence length="347" mass="36406">MFPAPLVLLLLGLSASGKLTMNNPESIVSFVTSGQKVGFTLEQLLTGSTNTSLRWVCDIPANVTIKFMISDATGDMNASFSDPLVIGAGSTTSCLSNSAAAASASSMGLMSTPISTSSTPTSTSQGSTTTTPAAGKRSFPSTLTIVMISIGVAFAVLLVSVYLVHVIRDRRRKKENAQQEPHDMEEANVPARPGLVHPTPLAGVKTRSVPGQEPLPSPTNATVNEYTSFSQPPGHQSTVPSNDHASLNLLSLHHSTTTSTNQHPAGSLDRPLEGSANTSVESLLGLRSHIMNLGSSEVAWAATAPDDEEVVGDEPESSRHGRRGQSFSAATGIYDENGMELDHEKGR</sequence>
<dbReference type="EMBL" id="RSCE01000003">
    <property type="protein sequence ID" value="RSH84996.1"/>
    <property type="molecule type" value="Genomic_DNA"/>
</dbReference>
<feature type="region of interest" description="Disordered" evidence="1">
    <location>
        <begin position="305"/>
        <end position="347"/>
    </location>
</feature>
<comment type="caution">
    <text evidence="4">The sequence shown here is derived from an EMBL/GenBank/DDBJ whole genome shotgun (WGS) entry which is preliminary data.</text>
</comment>
<keyword evidence="3" id="KW-0732">Signal</keyword>
<feature type="transmembrane region" description="Helical" evidence="2">
    <location>
        <begin position="143"/>
        <end position="164"/>
    </location>
</feature>
<protein>
    <recommendedName>
        <fullName evidence="6">Mid2 domain-containing protein</fullName>
    </recommendedName>
</protein>
<evidence type="ECO:0000313" key="5">
    <source>
        <dbReference type="Proteomes" id="UP000279236"/>
    </source>
</evidence>
<evidence type="ECO:0000256" key="3">
    <source>
        <dbReference type="SAM" id="SignalP"/>
    </source>
</evidence>
<feature type="compositionally biased region" description="Acidic residues" evidence="1">
    <location>
        <begin position="305"/>
        <end position="315"/>
    </location>
</feature>
<feature type="region of interest" description="Disordered" evidence="1">
    <location>
        <begin position="110"/>
        <end position="136"/>
    </location>
</feature>
<feature type="region of interest" description="Disordered" evidence="1">
    <location>
        <begin position="172"/>
        <end position="243"/>
    </location>
</feature>
<feature type="region of interest" description="Disordered" evidence="1">
    <location>
        <begin position="256"/>
        <end position="275"/>
    </location>
</feature>
<evidence type="ECO:0000256" key="1">
    <source>
        <dbReference type="SAM" id="MobiDB-lite"/>
    </source>
</evidence>
<feature type="compositionally biased region" description="Low complexity" evidence="1">
    <location>
        <begin position="110"/>
        <end position="132"/>
    </location>
</feature>
<dbReference type="Proteomes" id="UP000279236">
    <property type="component" value="Unassembled WGS sequence"/>
</dbReference>
<keyword evidence="2" id="KW-0472">Membrane</keyword>
<dbReference type="AlphaFoldDB" id="A0A427Y1G8"/>
<keyword evidence="2" id="KW-1133">Transmembrane helix</keyword>
<gene>
    <name evidence="4" type="ORF">EHS24_006573</name>
</gene>
<name>A0A427Y1G8_9TREE</name>